<gene>
    <name evidence="3" type="ORF">ZEAMMB73_Zm00001d002046</name>
</gene>
<feature type="domain" description="Alpha-N-acetylglucosaminidase C-terminal" evidence="2">
    <location>
        <begin position="68"/>
        <end position="365"/>
    </location>
</feature>
<accession>A0A1D6DVZ8</accession>
<dbReference type="InterPro" id="IPR024732">
    <property type="entry name" value="NAGLU_C"/>
</dbReference>
<feature type="domain" description="Alpha-N-acetylglucosaminidase tim-barrel" evidence="1">
    <location>
        <begin position="1"/>
        <end position="59"/>
    </location>
</feature>
<evidence type="ECO:0000259" key="1">
    <source>
        <dbReference type="Pfam" id="PF05089"/>
    </source>
</evidence>
<reference evidence="3" key="1">
    <citation type="submission" date="2015-12" db="EMBL/GenBank/DDBJ databases">
        <title>Update maize B73 reference genome by single molecule sequencing technologies.</title>
        <authorList>
            <consortium name="Maize Genome Sequencing Project"/>
            <person name="Ware D."/>
        </authorList>
    </citation>
    <scope>NUCLEOTIDE SEQUENCE [LARGE SCALE GENOMIC DNA]</scope>
    <source>
        <tissue evidence="3">Seedling</tissue>
    </source>
</reference>
<dbReference type="PANTHER" id="PTHR12872:SF3">
    <property type="entry name" value="ALPHA-N-ACETYLGLUCOSAMINIDASE"/>
    <property type="match status" value="1"/>
</dbReference>
<sequence>MLHNFAADFEMYGVLDALASGPIDARLSDNSTMVGVGMSMEGIEQNPIVYDLMSEMAFHHRQVDLQVWVKTYPTRRYGKPVKGLQDAWWILYRTLYNCTDGKNDKNRDVIVAFPDVEPFVIATPGLHVNTRQMYSTVPSKNYIRKDVSSDAYEHPHLWYDTNAVIHALELFLQHGDEVSDSNTFRYDLVDLTRQVLAKYANDVFLKIIESYKSNNMNQVTILCQHFLSLVNDLDTLLSSHEGFLLGPWLESAKGLARNSEQEIQYEWNARTQITMWFDNTETKASLLRDYANKYWSGLLQDYYGPRAAIYFKHLLLSMENNAPFALKEWRREWISLTNNWQSDRKVFSTTATGDPLNISQSLYTKYLSNADLLGLVEGTGSPWKSASL</sequence>
<dbReference type="PANTHER" id="PTHR12872">
    <property type="entry name" value="ALPHA-N-ACETYLGLUCOSAMINIDASE"/>
    <property type="match status" value="1"/>
</dbReference>
<protein>
    <submittedName>
        <fullName evidence="3">Alpha-N-acetylglucosaminidase</fullName>
    </submittedName>
</protein>
<dbReference type="Gene3D" id="1.20.120.670">
    <property type="entry name" value="N-acetyl-b-d-glucoasminidase"/>
    <property type="match status" value="1"/>
</dbReference>
<dbReference type="AlphaFoldDB" id="A0A1D6DVZ8"/>
<name>A0A1D6DVZ8_MAIZE</name>
<dbReference type="Pfam" id="PF05089">
    <property type="entry name" value="NAGLU"/>
    <property type="match status" value="1"/>
</dbReference>
<organism evidence="3">
    <name type="scientific">Zea mays</name>
    <name type="common">Maize</name>
    <dbReference type="NCBI Taxonomy" id="4577"/>
    <lineage>
        <taxon>Eukaryota</taxon>
        <taxon>Viridiplantae</taxon>
        <taxon>Streptophyta</taxon>
        <taxon>Embryophyta</taxon>
        <taxon>Tracheophyta</taxon>
        <taxon>Spermatophyta</taxon>
        <taxon>Magnoliopsida</taxon>
        <taxon>Liliopsida</taxon>
        <taxon>Poales</taxon>
        <taxon>Poaceae</taxon>
        <taxon>PACMAD clade</taxon>
        <taxon>Panicoideae</taxon>
        <taxon>Andropogonodae</taxon>
        <taxon>Andropogoneae</taxon>
        <taxon>Tripsacinae</taxon>
        <taxon>Zea</taxon>
    </lineage>
</organism>
<dbReference type="InterPro" id="IPR024733">
    <property type="entry name" value="NAGLU_tim-barrel"/>
</dbReference>
<evidence type="ECO:0000313" key="3">
    <source>
        <dbReference type="EMBL" id="ONM12891.1"/>
    </source>
</evidence>
<dbReference type="Gene3D" id="3.20.20.80">
    <property type="entry name" value="Glycosidases"/>
    <property type="match status" value="1"/>
</dbReference>
<dbReference type="EMBL" id="CM007648">
    <property type="protein sequence ID" value="ONM12891.1"/>
    <property type="molecule type" value="Genomic_DNA"/>
</dbReference>
<proteinExistence type="predicted"/>
<dbReference type="InterPro" id="IPR007781">
    <property type="entry name" value="NAGLU"/>
</dbReference>
<dbReference type="Pfam" id="PF12972">
    <property type="entry name" value="NAGLU_C"/>
    <property type="match status" value="1"/>
</dbReference>
<dbReference type="ExpressionAtlas" id="A0A1D6DVZ8">
    <property type="expression patterns" value="baseline and differential"/>
</dbReference>
<evidence type="ECO:0000259" key="2">
    <source>
        <dbReference type="Pfam" id="PF12972"/>
    </source>
</evidence>